<accession>A0A1G6GFK4</accession>
<dbReference type="Pfam" id="PF21848">
    <property type="entry name" value="DUF6907"/>
    <property type="match status" value="1"/>
</dbReference>
<gene>
    <name evidence="1" type="ORF">GA0111570_10359</name>
</gene>
<reference evidence="1 2" key="1">
    <citation type="submission" date="2016-06" db="EMBL/GenBank/DDBJ databases">
        <authorList>
            <person name="Olsen C.W."/>
            <person name="Carey S."/>
            <person name="Hinshaw L."/>
            <person name="Karasin A.I."/>
        </authorList>
    </citation>
    <scope>NUCLEOTIDE SEQUENCE [LARGE SCALE GENOMIC DNA]</scope>
    <source>
        <strain evidence="1 2">LZ-22</strain>
    </source>
</reference>
<dbReference type="AlphaFoldDB" id="A0A1G6GFK4"/>
<name>A0A1G6GFK4_9ACTN</name>
<dbReference type="InterPro" id="IPR054202">
    <property type="entry name" value="DUF6907"/>
</dbReference>
<dbReference type="Proteomes" id="UP000199086">
    <property type="component" value="Unassembled WGS sequence"/>
</dbReference>
<proteinExistence type="predicted"/>
<dbReference type="RefSeq" id="WP_092607338.1">
    <property type="nucleotide sequence ID" value="NZ_FMYF01000003.1"/>
</dbReference>
<evidence type="ECO:0000313" key="2">
    <source>
        <dbReference type="Proteomes" id="UP000199086"/>
    </source>
</evidence>
<organism evidence="1 2">
    <name type="scientific">Raineyella antarctica</name>
    <dbReference type="NCBI Taxonomy" id="1577474"/>
    <lineage>
        <taxon>Bacteria</taxon>
        <taxon>Bacillati</taxon>
        <taxon>Actinomycetota</taxon>
        <taxon>Actinomycetes</taxon>
        <taxon>Propionibacteriales</taxon>
        <taxon>Propionibacteriaceae</taxon>
        <taxon>Raineyella</taxon>
    </lineage>
</organism>
<evidence type="ECO:0000313" key="1">
    <source>
        <dbReference type="EMBL" id="SDB80740.1"/>
    </source>
</evidence>
<sequence>MTALIDVDRIVAEFLRERAGDRTFHPVPSTPAPCPSWCCLTPGHPYLAEHPGGLQSRYHESAVVASRDLAGGGRLEARLLADDYRTSSGRRSLTDPRIIVQGPVGDALDAMDVEQARALAGLLVEAADHLQGKRLRAA</sequence>
<keyword evidence="2" id="KW-1185">Reference proteome</keyword>
<protein>
    <submittedName>
        <fullName evidence="1">Uncharacterized protein</fullName>
    </submittedName>
</protein>
<dbReference type="EMBL" id="FMYF01000003">
    <property type="protein sequence ID" value="SDB80740.1"/>
    <property type="molecule type" value="Genomic_DNA"/>
</dbReference>